<evidence type="ECO:0000256" key="1">
    <source>
        <dbReference type="PROSITE-ProRule" id="PRU01133"/>
    </source>
</evidence>
<comment type="caution">
    <text evidence="3">The sequence shown here is derived from an EMBL/GenBank/DDBJ whole genome shotgun (WGS) entry which is preliminary data.</text>
</comment>
<feature type="domain" description="TCTP" evidence="2">
    <location>
        <begin position="1"/>
        <end position="59"/>
    </location>
</feature>
<dbReference type="SUPFAM" id="SSF51316">
    <property type="entry name" value="Mss4-like"/>
    <property type="match status" value="1"/>
</dbReference>
<accession>A0A8T0GDT3</accession>
<reference evidence="3 4" key="1">
    <citation type="submission" date="2020-06" db="EMBL/GenBank/DDBJ databases">
        <title>WGS assembly of Ceratodon purpureus strain R40.</title>
        <authorList>
            <person name="Carey S.B."/>
            <person name="Jenkins J."/>
            <person name="Shu S."/>
            <person name="Lovell J.T."/>
            <person name="Sreedasyam A."/>
            <person name="Maumus F."/>
            <person name="Tiley G.P."/>
            <person name="Fernandez-Pozo N."/>
            <person name="Barry K."/>
            <person name="Chen C."/>
            <person name="Wang M."/>
            <person name="Lipzen A."/>
            <person name="Daum C."/>
            <person name="Saski C.A."/>
            <person name="Payton A.C."/>
            <person name="Mcbreen J.C."/>
            <person name="Conrad R.E."/>
            <person name="Kollar L.M."/>
            <person name="Olsson S."/>
            <person name="Huttunen S."/>
            <person name="Landis J.B."/>
            <person name="Wickett N.J."/>
            <person name="Johnson M.G."/>
            <person name="Rensing S.A."/>
            <person name="Grimwood J."/>
            <person name="Schmutz J."/>
            <person name="Mcdaniel S.F."/>
        </authorList>
    </citation>
    <scope>NUCLEOTIDE SEQUENCE [LARGE SCALE GENOMIC DNA]</scope>
    <source>
        <strain evidence="3 4">R40</strain>
    </source>
</reference>
<dbReference type="Gene3D" id="2.170.150.10">
    <property type="entry name" value="Metal Binding Protein, Guanine Nucleotide Exchange Factor, Chain A"/>
    <property type="match status" value="1"/>
</dbReference>
<dbReference type="AlphaFoldDB" id="A0A8T0GDT3"/>
<evidence type="ECO:0000313" key="4">
    <source>
        <dbReference type="Proteomes" id="UP000822688"/>
    </source>
</evidence>
<dbReference type="PROSITE" id="PS51797">
    <property type="entry name" value="TCTP_3"/>
    <property type="match status" value="1"/>
</dbReference>
<name>A0A8T0GDT3_CERPU</name>
<gene>
    <name evidence="3" type="ORF">KC19_11G018100</name>
</gene>
<evidence type="ECO:0000313" key="3">
    <source>
        <dbReference type="EMBL" id="KAG0555988.1"/>
    </source>
</evidence>
<dbReference type="InterPro" id="IPR018105">
    <property type="entry name" value="Translational_control_tumour_p"/>
</dbReference>
<dbReference type="InterPro" id="IPR011057">
    <property type="entry name" value="Mss4-like_sf"/>
</dbReference>
<proteinExistence type="inferred from homology"/>
<dbReference type="InterPro" id="IPR011323">
    <property type="entry name" value="Mss4/transl-control_tumour"/>
</dbReference>
<dbReference type="Proteomes" id="UP000822688">
    <property type="component" value="Chromosome 11"/>
</dbReference>
<dbReference type="Pfam" id="PF00838">
    <property type="entry name" value="TCTP"/>
    <property type="match status" value="1"/>
</dbReference>
<comment type="similarity">
    <text evidence="1">Belongs to the TCTP family.</text>
</comment>
<protein>
    <recommendedName>
        <fullName evidence="2">TCTP domain-containing protein</fullName>
    </recommendedName>
</protein>
<sequence length="59" mass="6677">MKDIQEAAKVFWSGSWATSNYFVGESMKDDSSLVFAYYKDGSSNPTFLYFGDSLKEVKC</sequence>
<dbReference type="InterPro" id="IPR034737">
    <property type="entry name" value="TCTP"/>
</dbReference>
<dbReference type="EMBL" id="CM026432">
    <property type="protein sequence ID" value="KAG0555988.1"/>
    <property type="molecule type" value="Genomic_DNA"/>
</dbReference>
<keyword evidence="4" id="KW-1185">Reference proteome</keyword>
<evidence type="ECO:0000259" key="2">
    <source>
        <dbReference type="PROSITE" id="PS51797"/>
    </source>
</evidence>
<organism evidence="3 4">
    <name type="scientific">Ceratodon purpureus</name>
    <name type="common">Fire moss</name>
    <name type="synonym">Dicranum purpureum</name>
    <dbReference type="NCBI Taxonomy" id="3225"/>
    <lineage>
        <taxon>Eukaryota</taxon>
        <taxon>Viridiplantae</taxon>
        <taxon>Streptophyta</taxon>
        <taxon>Embryophyta</taxon>
        <taxon>Bryophyta</taxon>
        <taxon>Bryophytina</taxon>
        <taxon>Bryopsida</taxon>
        <taxon>Dicranidae</taxon>
        <taxon>Pseudoditrichales</taxon>
        <taxon>Ditrichaceae</taxon>
        <taxon>Ceratodon</taxon>
    </lineage>
</organism>